<evidence type="ECO:0000313" key="7">
    <source>
        <dbReference type="Proteomes" id="UP000054321"/>
    </source>
</evidence>
<dbReference type="Proteomes" id="UP000054321">
    <property type="component" value="Unassembled WGS sequence"/>
</dbReference>
<dbReference type="ESTHER" id="9pezi-a0a0c3d3m2">
    <property type="family name" value="Fungal_carboxylesterase_lipase"/>
</dbReference>
<sequence>MGSNIPDIQPSFGSNASLRSSSAPTATVRNGTLRGVYSRQYDQDFFLGIPYAQPPLNNLRFNLPQSLNSAWHGVKDAVEYSPECVGYGSDDVGYPSSEDCLTLNVIRPAGVKANADLPVVVWIHGGGFVEGGSADKRYNVSFIVQNSVEMNQPIIAVGINYRLAGWGFLYSSTVASAGLGNIGLLDQRLALHWIQENIASFGGSPKKVTIWGESAGAMSVGAHLIAYGGRDDGLFRAAIAESGGPNLFNIESAVTAQAGYDNITQSTGCATAADQLGCLRALPFDTLNDILNRTAGYFMPVIDGTFMETLPSKQLTSGAFVKVPFLIGANSDEGTAFGEVGINTDAEFKALVMSKGADAETAEIMSYLYPDIPAIGIPATLISPPTSTVLGLQYKRQAAFSGDWLMIGTRRASCESWSNYSVPAYCYRFNVLVAGLPAEIGSTHFQEVAFVFDNIHGYGYVLDAINPFTNEPPTYTKLAKIMSRMWVSFVVNLNPNKHGIPGVPSWPGYNINDGLGAQDMVFDANVSTLAYPERDTFRAEGIAFINEIAATQFGR</sequence>
<dbReference type="InterPro" id="IPR019819">
    <property type="entry name" value="Carboxylesterase_B_CS"/>
</dbReference>
<dbReference type="GO" id="GO:0052689">
    <property type="term" value="F:carboxylic ester hydrolase activity"/>
    <property type="evidence" value="ECO:0007669"/>
    <property type="project" value="TreeGrafter"/>
</dbReference>
<proteinExistence type="inferred from homology"/>
<keyword evidence="7" id="KW-1185">Reference proteome</keyword>
<dbReference type="AlphaFoldDB" id="A0A0C3D3M2"/>
<dbReference type="OrthoDB" id="408631at2759"/>
<protein>
    <recommendedName>
        <fullName evidence="3">Carboxylic ester hydrolase</fullName>
        <ecNumber evidence="3">3.1.1.-</ecNumber>
    </recommendedName>
</protein>
<accession>A0A0C3D3M2</accession>
<dbReference type="PANTHER" id="PTHR43918:SF4">
    <property type="entry name" value="CARBOXYLIC ESTER HYDROLASE"/>
    <property type="match status" value="1"/>
</dbReference>
<feature type="compositionally biased region" description="Polar residues" evidence="4">
    <location>
        <begin position="11"/>
        <end position="24"/>
    </location>
</feature>
<organism evidence="6 7">
    <name type="scientific">Oidiodendron maius (strain Zn)</name>
    <dbReference type="NCBI Taxonomy" id="913774"/>
    <lineage>
        <taxon>Eukaryota</taxon>
        <taxon>Fungi</taxon>
        <taxon>Dikarya</taxon>
        <taxon>Ascomycota</taxon>
        <taxon>Pezizomycotina</taxon>
        <taxon>Leotiomycetes</taxon>
        <taxon>Leotiomycetes incertae sedis</taxon>
        <taxon>Myxotrichaceae</taxon>
        <taxon>Oidiodendron</taxon>
    </lineage>
</organism>
<dbReference type="SUPFAM" id="SSF53474">
    <property type="entry name" value="alpha/beta-Hydrolases"/>
    <property type="match status" value="1"/>
</dbReference>
<dbReference type="InterPro" id="IPR050654">
    <property type="entry name" value="AChE-related_enzymes"/>
</dbReference>
<dbReference type="EMBL" id="KN832884">
    <property type="protein sequence ID" value="KIM96522.1"/>
    <property type="molecule type" value="Genomic_DNA"/>
</dbReference>
<dbReference type="Gene3D" id="3.40.50.1820">
    <property type="entry name" value="alpha/beta hydrolase"/>
    <property type="match status" value="1"/>
</dbReference>
<evidence type="ECO:0000256" key="2">
    <source>
        <dbReference type="ARBA" id="ARBA00022801"/>
    </source>
</evidence>
<dbReference type="Pfam" id="PF00135">
    <property type="entry name" value="COesterase"/>
    <property type="match status" value="1"/>
</dbReference>
<gene>
    <name evidence="6" type="ORF">OIDMADRAFT_44643</name>
</gene>
<dbReference type="EC" id="3.1.1.-" evidence="3"/>
<dbReference type="HOGENOM" id="CLU_006586_10_6_1"/>
<comment type="similarity">
    <text evidence="1 3">Belongs to the type-B carboxylesterase/lipase family.</text>
</comment>
<evidence type="ECO:0000256" key="3">
    <source>
        <dbReference type="RuleBase" id="RU361235"/>
    </source>
</evidence>
<dbReference type="InterPro" id="IPR029058">
    <property type="entry name" value="AB_hydrolase_fold"/>
</dbReference>
<feature type="region of interest" description="Disordered" evidence="4">
    <location>
        <begin position="1"/>
        <end position="24"/>
    </location>
</feature>
<keyword evidence="2 3" id="KW-0378">Hydrolase</keyword>
<dbReference type="InParanoid" id="A0A0C3D3M2"/>
<reference evidence="7" key="2">
    <citation type="submission" date="2015-01" db="EMBL/GenBank/DDBJ databases">
        <title>Evolutionary Origins and Diversification of the Mycorrhizal Mutualists.</title>
        <authorList>
            <consortium name="DOE Joint Genome Institute"/>
            <consortium name="Mycorrhizal Genomics Consortium"/>
            <person name="Kohler A."/>
            <person name="Kuo A."/>
            <person name="Nagy L.G."/>
            <person name="Floudas D."/>
            <person name="Copeland A."/>
            <person name="Barry K.W."/>
            <person name="Cichocki N."/>
            <person name="Veneault-Fourrey C."/>
            <person name="LaButti K."/>
            <person name="Lindquist E.A."/>
            <person name="Lipzen A."/>
            <person name="Lundell T."/>
            <person name="Morin E."/>
            <person name="Murat C."/>
            <person name="Riley R."/>
            <person name="Ohm R."/>
            <person name="Sun H."/>
            <person name="Tunlid A."/>
            <person name="Henrissat B."/>
            <person name="Grigoriev I.V."/>
            <person name="Hibbett D.S."/>
            <person name="Martin F."/>
        </authorList>
    </citation>
    <scope>NUCLEOTIDE SEQUENCE [LARGE SCALE GENOMIC DNA]</scope>
    <source>
        <strain evidence="7">Zn</strain>
    </source>
</reference>
<dbReference type="PROSITE" id="PS00941">
    <property type="entry name" value="CARBOXYLESTERASE_B_2"/>
    <property type="match status" value="1"/>
</dbReference>
<name>A0A0C3D3M2_OIDMZ</name>
<evidence type="ECO:0000256" key="4">
    <source>
        <dbReference type="SAM" id="MobiDB-lite"/>
    </source>
</evidence>
<dbReference type="InterPro" id="IPR002018">
    <property type="entry name" value="CarbesteraseB"/>
</dbReference>
<evidence type="ECO:0000259" key="5">
    <source>
        <dbReference type="Pfam" id="PF00135"/>
    </source>
</evidence>
<dbReference type="PANTHER" id="PTHR43918">
    <property type="entry name" value="ACETYLCHOLINESTERASE"/>
    <property type="match status" value="1"/>
</dbReference>
<dbReference type="STRING" id="913774.A0A0C3D3M2"/>
<evidence type="ECO:0000256" key="1">
    <source>
        <dbReference type="ARBA" id="ARBA00005964"/>
    </source>
</evidence>
<dbReference type="PROSITE" id="PS00122">
    <property type="entry name" value="CARBOXYLESTERASE_B_1"/>
    <property type="match status" value="1"/>
</dbReference>
<evidence type="ECO:0000313" key="6">
    <source>
        <dbReference type="EMBL" id="KIM96522.1"/>
    </source>
</evidence>
<reference evidence="6 7" key="1">
    <citation type="submission" date="2014-04" db="EMBL/GenBank/DDBJ databases">
        <authorList>
            <consortium name="DOE Joint Genome Institute"/>
            <person name="Kuo A."/>
            <person name="Martino E."/>
            <person name="Perotto S."/>
            <person name="Kohler A."/>
            <person name="Nagy L.G."/>
            <person name="Floudas D."/>
            <person name="Copeland A."/>
            <person name="Barry K.W."/>
            <person name="Cichocki N."/>
            <person name="Veneault-Fourrey C."/>
            <person name="LaButti K."/>
            <person name="Lindquist E.A."/>
            <person name="Lipzen A."/>
            <person name="Lundell T."/>
            <person name="Morin E."/>
            <person name="Murat C."/>
            <person name="Sun H."/>
            <person name="Tunlid A."/>
            <person name="Henrissat B."/>
            <person name="Grigoriev I.V."/>
            <person name="Hibbett D.S."/>
            <person name="Martin F."/>
            <person name="Nordberg H.P."/>
            <person name="Cantor M.N."/>
            <person name="Hua S.X."/>
        </authorList>
    </citation>
    <scope>NUCLEOTIDE SEQUENCE [LARGE SCALE GENOMIC DNA]</scope>
    <source>
        <strain evidence="6 7">Zn</strain>
    </source>
</reference>
<feature type="domain" description="Carboxylesterase type B" evidence="5">
    <location>
        <begin position="23"/>
        <end position="512"/>
    </location>
</feature>
<dbReference type="InterPro" id="IPR019826">
    <property type="entry name" value="Carboxylesterase_B_AS"/>
</dbReference>